<evidence type="ECO:0008006" key="4">
    <source>
        <dbReference type="Google" id="ProtNLM"/>
    </source>
</evidence>
<feature type="compositionally biased region" description="Basic and acidic residues" evidence="1">
    <location>
        <begin position="15"/>
        <end position="24"/>
    </location>
</feature>
<feature type="compositionally biased region" description="Low complexity" evidence="1">
    <location>
        <begin position="1"/>
        <end position="11"/>
    </location>
</feature>
<dbReference type="EMBL" id="PYSW02000008">
    <property type="protein sequence ID" value="KAG2389258.1"/>
    <property type="molecule type" value="Genomic_DNA"/>
</dbReference>
<dbReference type="AlphaFoldDB" id="A0AA88KPB6"/>
<evidence type="ECO:0000313" key="2">
    <source>
        <dbReference type="EMBL" id="KAG2389258.1"/>
    </source>
</evidence>
<evidence type="ECO:0000256" key="1">
    <source>
        <dbReference type="SAM" id="MobiDB-lite"/>
    </source>
</evidence>
<sequence length="203" mass="22859">MSQQASSASSSGNNEESKETRVSIEHDQIRRDMIAAALLGPCKAINRELLRLRTVQTVSTVQMEATEQQLWKCVENFAQHFAENEGVWGSAMIVTPTQQPIQDEATTPTPMGPPPIVGGNVGDIYYFERTSGKVQWDRPSMLDKLIREGKVARDQTEPIHDCEFLQTNFFICLRSTRAERSGCSFEHDKLLRCMRAKVLGNKK</sequence>
<proteinExistence type="predicted"/>
<dbReference type="RefSeq" id="XP_044553250.1">
    <property type="nucleotide sequence ID" value="XM_044690670.1"/>
</dbReference>
<feature type="region of interest" description="Disordered" evidence="1">
    <location>
        <begin position="1"/>
        <end position="24"/>
    </location>
</feature>
<keyword evidence="3" id="KW-1185">Reference proteome</keyword>
<gene>
    <name evidence="2" type="ORF">C9374_014658</name>
</gene>
<dbReference type="Proteomes" id="UP000816034">
    <property type="component" value="Unassembled WGS sequence"/>
</dbReference>
<accession>A0AA88KPB6</accession>
<name>A0AA88KPB6_NAELO</name>
<comment type="caution">
    <text evidence="2">The sequence shown here is derived from an EMBL/GenBank/DDBJ whole genome shotgun (WGS) entry which is preliminary data.</text>
</comment>
<reference evidence="2 3" key="1">
    <citation type="journal article" date="2018" name="BMC Genomics">
        <title>The genome of Naegleria lovaniensis, the basis for a comparative approach to unravel pathogenicity factors of the human pathogenic amoeba N. fowleri.</title>
        <authorList>
            <person name="Liechti N."/>
            <person name="Schurch N."/>
            <person name="Bruggmann R."/>
            <person name="Wittwer M."/>
        </authorList>
    </citation>
    <scope>NUCLEOTIDE SEQUENCE [LARGE SCALE GENOMIC DNA]</scope>
    <source>
        <strain evidence="2 3">ATCC 30569</strain>
    </source>
</reference>
<organism evidence="2 3">
    <name type="scientific">Naegleria lovaniensis</name>
    <name type="common">Amoeba</name>
    <dbReference type="NCBI Taxonomy" id="51637"/>
    <lineage>
        <taxon>Eukaryota</taxon>
        <taxon>Discoba</taxon>
        <taxon>Heterolobosea</taxon>
        <taxon>Tetramitia</taxon>
        <taxon>Eutetramitia</taxon>
        <taxon>Vahlkampfiidae</taxon>
        <taxon>Naegleria</taxon>
    </lineage>
</organism>
<protein>
    <recommendedName>
        <fullName evidence="4">WW domain-containing protein</fullName>
    </recommendedName>
</protein>
<evidence type="ECO:0000313" key="3">
    <source>
        <dbReference type="Proteomes" id="UP000816034"/>
    </source>
</evidence>
<dbReference type="GeneID" id="68107111"/>